<feature type="compositionally biased region" description="Basic and acidic residues" evidence="2">
    <location>
        <begin position="73"/>
        <end position="93"/>
    </location>
</feature>
<accession>A0ABM8FMQ5</accession>
<dbReference type="Proteomes" id="UP001321445">
    <property type="component" value="Chromosome"/>
</dbReference>
<feature type="domain" description="Response regulatory" evidence="3">
    <location>
        <begin position="385"/>
        <end position="501"/>
    </location>
</feature>
<evidence type="ECO:0000256" key="2">
    <source>
        <dbReference type="SAM" id="MobiDB-lite"/>
    </source>
</evidence>
<dbReference type="EMBL" id="AP027370">
    <property type="protein sequence ID" value="BDY12789.1"/>
    <property type="molecule type" value="Genomic_DNA"/>
</dbReference>
<evidence type="ECO:0000256" key="1">
    <source>
        <dbReference type="PROSITE-ProRule" id="PRU00169"/>
    </source>
</evidence>
<dbReference type="PROSITE" id="PS50110">
    <property type="entry name" value="RESPONSE_REGULATORY"/>
    <property type="match status" value="1"/>
</dbReference>
<dbReference type="InterPro" id="IPR011006">
    <property type="entry name" value="CheY-like_superfamily"/>
</dbReference>
<protein>
    <recommendedName>
        <fullName evidence="3">Response regulatory domain-containing protein</fullName>
    </recommendedName>
</protein>
<evidence type="ECO:0000259" key="3">
    <source>
        <dbReference type="PROSITE" id="PS50110"/>
    </source>
</evidence>
<dbReference type="Gene3D" id="3.40.50.2300">
    <property type="match status" value="1"/>
</dbReference>
<dbReference type="SUPFAM" id="SSF52172">
    <property type="entry name" value="CheY-like"/>
    <property type="match status" value="1"/>
</dbReference>
<comment type="caution">
    <text evidence="1">Lacks conserved residue(s) required for the propagation of feature annotation.</text>
</comment>
<evidence type="ECO:0000313" key="4">
    <source>
        <dbReference type="EMBL" id="BDY12789.1"/>
    </source>
</evidence>
<organism evidence="4 5">
    <name type="scientific">Hydrogenimonas cancrithermarum</name>
    <dbReference type="NCBI Taxonomy" id="2993563"/>
    <lineage>
        <taxon>Bacteria</taxon>
        <taxon>Pseudomonadati</taxon>
        <taxon>Campylobacterota</taxon>
        <taxon>Epsilonproteobacteria</taxon>
        <taxon>Campylobacterales</taxon>
        <taxon>Hydrogenimonadaceae</taxon>
        <taxon>Hydrogenimonas</taxon>
    </lineage>
</organism>
<keyword evidence="5" id="KW-1185">Reference proteome</keyword>
<name>A0ABM8FMQ5_9BACT</name>
<sequence length="502" mass="58564">MQGKIVVYSDQTGIGKIITPEHKKYNFTIDEWNEYETIPQIGQTITFDPEGIDAKNILLSSADAPPRTPAPTVEERFAPHTNDETPLETSKEEPVEEDYGLEPSVDVDTAIQLHFSDIQKRISDNKELIKENRKLDFIRMNRFLTTAYNNLIEIDHGFENHALTELRIELLEAYEAYQNFKSKTSYLQNAYEDVFLSKQIRYKELRAKLELNKTQIANLNENATKREIEIKEKSGKLAALGSQSDEYIYLSNEIKILKRTMVDAIHEVAKLNEENRLYIDLLDNFYKMHYERFKASFEEFVQTHDSLLRKIQDVLAYRFDALIWQKANCSKPIQNFFVQAGIADEFSSITYLKYYLKTLDASKLNRQNKELMDLLQYLEQQAKKKIVCIDDDTEFLGMVREVVGEIDREIKVTLTTRPEATLPDLKNIQPNILIINPDMRNIHIEALLEYARKIVPEIEVAFFAKRISRELLLQAKRYNVAAIIPKSVHKQELLEQFKQYID</sequence>
<evidence type="ECO:0000313" key="5">
    <source>
        <dbReference type="Proteomes" id="UP001321445"/>
    </source>
</evidence>
<reference evidence="4 5" key="1">
    <citation type="submission" date="2023-03" db="EMBL/GenBank/DDBJ databases">
        <title>Description of Hydrogenimonas sp. ISO32.</title>
        <authorList>
            <person name="Mino S."/>
            <person name="Fukazawa S."/>
            <person name="Sawabe T."/>
        </authorList>
    </citation>
    <scope>NUCLEOTIDE SEQUENCE [LARGE SCALE GENOMIC DNA]</scope>
    <source>
        <strain evidence="4 5">ISO32</strain>
    </source>
</reference>
<gene>
    <name evidence="4" type="ORF">HCR_11010</name>
</gene>
<dbReference type="InterPro" id="IPR001789">
    <property type="entry name" value="Sig_transdc_resp-reg_receiver"/>
</dbReference>
<dbReference type="RefSeq" id="WP_286337966.1">
    <property type="nucleotide sequence ID" value="NZ_AP027370.1"/>
</dbReference>
<feature type="region of interest" description="Disordered" evidence="2">
    <location>
        <begin position="61"/>
        <end position="96"/>
    </location>
</feature>
<proteinExistence type="predicted"/>